<organism evidence="1 2">
    <name type="scientific">Triticum urartu</name>
    <name type="common">Red wild einkorn</name>
    <name type="synonym">Crithodium urartu</name>
    <dbReference type="NCBI Taxonomy" id="4572"/>
    <lineage>
        <taxon>Eukaryota</taxon>
        <taxon>Viridiplantae</taxon>
        <taxon>Streptophyta</taxon>
        <taxon>Embryophyta</taxon>
        <taxon>Tracheophyta</taxon>
        <taxon>Spermatophyta</taxon>
        <taxon>Magnoliopsida</taxon>
        <taxon>Liliopsida</taxon>
        <taxon>Poales</taxon>
        <taxon>Poaceae</taxon>
        <taxon>BOP clade</taxon>
        <taxon>Pooideae</taxon>
        <taxon>Triticodae</taxon>
        <taxon>Triticeae</taxon>
        <taxon>Triticinae</taxon>
        <taxon>Triticum</taxon>
    </lineage>
</organism>
<sequence length="124" mass="13706">MLHLKIKMLIQEEKGAVGVPWFMLYTSCIYASQGGGWACLRCVVSTVAASAATLLRIVACVRNRGQATTRRWRRRQRQCACCAKPGKMGAASPQAFQDGVPDGLERARPAHRRCLGARRRQHAP</sequence>
<accession>A0A8R7Q5N0</accession>
<reference evidence="1" key="3">
    <citation type="submission" date="2022-06" db="UniProtKB">
        <authorList>
            <consortium name="EnsemblPlants"/>
        </authorList>
    </citation>
    <scope>IDENTIFICATION</scope>
</reference>
<reference evidence="1" key="2">
    <citation type="submission" date="2018-03" db="EMBL/GenBank/DDBJ databases">
        <title>The Triticum urartu genome reveals the dynamic nature of wheat genome evolution.</title>
        <authorList>
            <person name="Ling H."/>
            <person name="Ma B."/>
            <person name="Shi X."/>
            <person name="Liu H."/>
            <person name="Dong L."/>
            <person name="Sun H."/>
            <person name="Cao Y."/>
            <person name="Gao Q."/>
            <person name="Zheng S."/>
            <person name="Li Y."/>
            <person name="Yu Y."/>
            <person name="Du H."/>
            <person name="Qi M."/>
            <person name="Li Y."/>
            <person name="Yu H."/>
            <person name="Cui Y."/>
            <person name="Wang N."/>
            <person name="Chen C."/>
            <person name="Wu H."/>
            <person name="Zhao Y."/>
            <person name="Zhang J."/>
            <person name="Li Y."/>
            <person name="Zhou W."/>
            <person name="Zhang B."/>
            <person name="Hu W."/>
            <person name="Eijk M."/>
            <person name="Tang J."/>
            <person name="Witsenboer H."/>
            <person name="Zhao S."/>
            <person name="Li Z."/>
            <person name="Zhang A."/>
            <person name="Wang D."/>
            <person name="Liang C."/>
        </authorList>
    </citation>
    <scope>NUCLEOTIDE SEQUENCE [LARGE SCALE GENOMIC DNA]</scope>
    <source>
        <strain evidence="1">cv. G1812</strain>
    </source>
</reference>
<reference evidence="2" key="1">
    <citation type="journal article" date="2013" name="Nature">
        <title>Draft genome of the wheat A-genome progenitor Triticum urartu.</title>
        <authorList>
            <person name="Ling H.Q."/>
            <person name="Zhao S."/>
            <person name="Liu D."/>
            <person name="Wang J."/>
            <person name="Sun H."/>
            <person name="Zhang C."/>
            <person name="Fan H."/>
            <person name="Li D."/>
            <person name="Dong L."/>
            <person name="Tao Y."/>
            <person name="Gao C."/>
            <person name="Wu H."/>
            <person name="Li Y."/>
            <person name="Cui Y."/>
            <person name="Guo X."/>
            <person name="Zheng S."/>
            <person name="Wang B."/>
            <person name="Yu K."/>
            <person name="Liang Q."/>
            <person name="Yang W."/>
            <person name="Lou X."/>
            <person name="Chen J."/>
            <person name="Feng M."/>
            <person name="Jian J."/>
            <person name="Zhang X."/>
            <person name="Luo G."/>
            <person name="Jiang Y."/>
            <person name="Liu J."/>
            <person name="Wang Z."/>
            <person name="Sha Y."/>
            <person name="Zhang B."/>
            <person name="Wu H."/>
            <person name="Tang D."/>
            <person name="Shen Q."/>
            <person name="Xue P."/>
            <person name="Zou S."/>
            <person name="Wang X."/>
            <person name="Liu X."/>
            <person name="Wang F."/>
            <person name="Yang Y."/>
            <person name="An X."/>
            <person name="Dong Z."/>
            <person name="Zhang K."/>
            <person name="Zhang X."/>
            <person name="Luo M.C."/>
            <person name="Dvorak J."/>
            <person name="Tong Y."/>
            <person name="Wang J."/>
            <person name="Yang H."/>
            <person name="Li Z."/>
            <person name="Wang D."/>
            <person name="Zhang A."/>
            <person name="Wang J."/>
        </authorList>
    </citation>
    <scope>NUCLEOTIDE SEQUENCE</scope>
    <source>
        <strain evidence="2">cv. G1812</strain>
    </source>
</reference>
<dbReference type="EnsemblPlants" id="TuG1812G0400002068.01.T02">
    <property type="protein sequence ID" value="TuG1812G0400002068.01.T02"/>
    <property type="gene ID" value="TuG1812G0400002068.01"/>
</dbReference>
<keyword evidence="2" id="KW-1185">Reference proteome</keyword>
<dbReference type="Gramene" id="TuG1812G0400002068.01.T02">
    <property type="protein sequence ID" value="TuG1812G0400002068.01.T02"/>
    <property type="gene ID" value="TuG1812G0400002068.01"/>
</dbReference>
<protein>
    <submittedName>
        <fullName evidence="1">Uncharacterized protein</fullName>
    </submittedName>
</protein>
<evidence type="ECO:0000313" key="1">
    <source>
        <dbReference type="EnsemblPlants" id="TuG1812G0400002068.01.T02"/>
    </source>
</evidence>
<name>A0A8R7Q5N0_TRIUA</name>
<dbReference type="Proteomes" id="UP000015106">
    <property type="component" value="Chromosome 4"/>
</dbReference>
<dbReference type="AlphaFoldDB" id="A0A8R7Q5N0"/>
<evidence type="ECO:0000313" key="2">
    <source>
        <dbReference type="Proteomes" id="UP000015106"/>
    </source>
</evidence>
<proteinExistence type="predicted"/>